<dbReference type="Gene3D" id="3.30.420.10">
    <property type="entry name" value="Ribonuclease H-like superfamily/Ribonuclease H"/>
    <property type="match status" value="1"/>
</dbReference>
<comment type="caution">
    <text evidence="2">The sequence shown here is derived from an EMBL/GenBank/DDBJ whole genome shotgun (WGS) entry which is preliminary data.</text>
</comment>
<dbReference type="STRING" id="105785.A0A2J7PZD0"/>
<dbReference type="Proteomes" id="UP000235965">
    <property type="component" value="Unassembled WGS sequence"/>
</dbReference>
<dbReference type="OrthoDB" id="10007415at2759"/>
<evidence type="ECO:0000313" key="2">
    <source>
        <dbReference type="EMBL" id="PNF21694.1"/>
    </source>
</evidence>
<keyword evidence="3" id="KW-1185">Reference proteome</keyword>
<dbReference type="PANTHER" id="PTHR47326">
    <property type="entry name" value="TRANSPOSABLE ELEMENT TC3 TRANSPOSASE-LIKE PROTEIN"/>
    <property type="match status" value="1"/>
</dbReference>
<reference evidence="2 3" key="1">
    <citation type="submission" date="2017-12" db="EMBL/GenBank/DDBJ databases">
        <title>Hemimetabolous genomes reveal molecular basis of termite eusociality.</title>
        <authorList>
            <person name="Harrison M.C."/>
            <person name="Jongepier E."/>
            <person name="Robertson H.M."/>
            <person name="Arning N."/>
            <person name="Bitard-Feildel T."/>
            <person name="Chao H."/>
            <person name="Childers C.P."/>
            <person name="Dinh H."/>
            <person name="Doddapaneni H."/>
            <person name="Dugan S."/>
            <person name="Gowin J."/>
            <person name="Greiner C."/>
            <person name="Han Y."/>
            <person name="Hu H."/>
            <person name="Hughes D.S.T."/>
            <person name="Huylmans A.-K."/>
            <person name="Kemena C."/>
            <person name="Kremer L.P.M."/>
            <person name="Lee S.L."/>
            <person name="Lopez-Ezquerra A."/>
            <person name="Mallet L."/>
            <person name="Monroy-Kuhn J.M."/>
            <person name="Moser A."/>
            <person name="Murali S.C."/>
            <person name="Muzny D.M."/>
            <person name="Otani S."/>
            <person name="Piulachs M.-D."/>
            <person name="Poelchau M."/>
            <person name="Qu J."/>
            <person name="Schaub F."/>
            <person name="Wada-Katsumata A."/>
            <person name="Worley K.C."/>
            <person name="Xie Q."/>
            <person name="Ylla G."/>
            <person name="Poulsen M."/>
            <person name="Gibbs R.A."/>
            <person name="Schal C."/>
            <person name="Richards S."/>
            <person name="Belles X."/>
            <person name="Korb J."/>
            <person name="Bornberg-Bauer E."/>
        </authorList>
    </citation>
    <scope>NUCLEOTIDE SEQUENCE [LARGE SCALE GENOMIC DNA]</scope>
    <source>
        <tissue evidence="2">Whole body</tissue>
    </source>
</reference>
<dbReference type="InterPro" id="IPR036397">
    <property type="entry name" value="RNaseH_sf"/>
</dbReference>
<dbReference type="AlphaFoldDB" id="A0A2J7PZD0"/>
<proteinExistence type="predicted"/>
<dbReference type="PANTHER" id="PTHR47326:SF1">
    <property type="entry name" value="HTH PSQ-TYPE DOMAIN-CONTAINING PROTEIN"/>
    <property type="match status" value="1"/>
</dbReference>
<evidence type="ECO:0008006" key="4">
    <source>
        <dbReference type="Google" id="ProtNLM"/>
    </source>
</evidence>
<keyword evidence="1" id="KW-0732">Signal</keyword>
<dbReference type="InParanoid" id="A0A2J7PZD0"/>
<name>A0A2J7PZD0_9NEOP</name>
<protein>
    <recommendedName>
        <fullName evidence="4">Tc1-like transposase DDE domain-containing protein</fullName>
    </recommendedName>
</protein>
<dbReference type="GO" id="GO:0003676">
    <property type="term" value="F:nucleic acid binding"/>
    <property type="evidence" value="ECO:0007669"/>
    <property type="project" value="InterPro"/>
</dbReference>
<feature type="signal peptide" evidence="1">
    <location>
        <begin position="1"/>
        <end position="24"/>
    </location>
</feature>
<evidence type="ECO:0000256" key="1">
    <source>
        <dbReference type="SAM" id="SignalP"/>
    </source>
</evidence>
<evidence type="ECO:0000313" key="3">
    <source>
        <dbReference type="Proteomes" id="UP000235965"/>
    </source>
</evidence>
<feature type="chain" id="PRO_5014473800" description="Tc1-like transposase DDE domain-containing protein" evidence="1">
    <location>
        <begin position="25"/>
        <end position="218"/>
    </location>
</feature>
<dbReference type="EMBL" id="NEVH01020335">
    <property type="protein sequence ID" value="PNF21694.1"/>
    <property type="molecule type" value="Genomic_DNA"/>
</dbReference>
<organism evidence="2 3">
    <name type="scientific">Cryptotermes secundus</name>
    <dbReference type="NCBI Taxonomy" id="105785"/>
    <lineage>
        <taxon>Eukaryota</taxon>
        <taxon>Metazoa</taxon>
        <taxon>Ecdysozoa</taxon>
        <taxon>Arthropoda</taxon>
        <taxon>Hexapoda</taxon>
        <taxon>Insecta</taxon>
        <taxon>Pterygota</taxon>
        <taxon>Neoptera</taxon>
        <taxon>Polyneoptera</taxon>
        <taxon>Dictyoptera</taxon>
        <taxon>Blattodea</taxon>
        <taxon>Blattoidea</taxon>
        <taxon>Termitoidae</taxon>
        <taxon>Kalotermitidae</taxon>
        <taxon>Cryptotermitinae</taxon>
        <taxon>Cryptotermes</taxon>
    </lineage>
</organism>
<accession>A0A2J7PZD0</accession>
<sequence length="218" mass="25372">MQKTGRIVLTVASVFLRTCPLLTSDEDKQNFRHWTGTNPKELHERHLHSETVTVWCAVAEFGVWGRYFFEDGCAVTITSTCYIEMLQNFLQPRLNELAIDAEDIWFQQDGTTIHTVRLTMDLLRGLFPGHIISHHGDIPWPTCLPNLAPCDFFLWGHLKAEVYEHRPNILDKLKTVIREEITVIPSDMTSRVMNNFRKLLDVCIRSQERHTDDIIFHK</sequence>
<gene>
    <name evidence="2" type="ORF">B7P43_G10338</name>
</gene>